<dbReference type="Proteomes" id="UP000238982">
    <property type="component" value="Unassembled WGS sequence"/>
</dbReference>
<dbReference type="AlphaFoldDB" id="A0A2S9MQ93"/>
<dbReference type="Gene3D" id="3.40.190.10">
    <property type="entry name" value="Periplasmic binding protein-like II"/>
    <property type="match status" value="2"/>
</dbReference>
<dbReference type="Pfam" id="PF12974">
    <property type="entry name" value="Phosphonate-bd"/>
    <property type="match status" value="1"/>
</dbReference>
<dbReference type="RefSeq" id="WP_035954394.1">
    <property type="nucleotide sequence ID" value="NZ_CAJHEE010000073.1"/>
</dbReference>
<reference evidence="1 2" key="1">
    <citation type="submission" date="2018-03" db="EMBL/GenBank/DDBJ databases">
        <authorList>
            <person name="Keele B.F."/>
        </authorList>
    </citation>
    <scope>NUCLEOTIDE SEQUENCE [LARGE SCALE GENOMIC DNA]</scope>
    <source>
        <strain evidence="1 2">AU19729</strain>
    </source>
</reference>
<evidence type="ECO:0000313" key="2">
    <source>
        <dbReference type="Proteomes" id="UP000238982"/>
    </source>
</evidence>
<comment type="caution">
    <text evidence="1">The sequence shown here is derived from an EMBL/GenBank/DDBJ whole genome shotgun (WGS) entry which is preliminary data.</text>
</comment>
<accession>A0A2S9MQ93</accession>
<proteinExistence type="predicted"/>
<protein>
    <submittedName>
        <fullName evidence="1">4,5-dihydroxyphthalate decarboxylase</fullName>
    </submittedName>
</protein>
<evidence type="ECO:0000313" key="1">
    <source>
        <dbReference type="EMBL" id="PRF60945.1"/>
    </source>
</evidence>
<dbReference type="EMBL" id="PVGH01000056">
    <property type="protein sequence ID" value="PRF60945.1"/>
    <property type="molecule type" value="Genomic_DNA"/>
</dbReference>
<organism evidence="1 2">
    <name type="scientific">Burkholderia multivorans</name>
    <dbReference type="NCBI Taxonomy" id="87883"/>
    <lineage>
        <taxon>Bacteria</taxon>
        <taxon>Pseudomonadati</taxon>
        <taxon>Pseudomonadota</taxon>
        <taxon>Betaproteobacteria</taxon>
        <taxon>Burkholderiales</taxon>
        <taxon>Burkholderiaceae</taxon>
        <taxon>Burkholderia</taxon>
        <taxon>Burkholderia cepacia complex</taxon>
    </lineage>
</organism>
<dbReference type="SUPFAM" id="SSF53850">
    <property type="entry name" value="Periplasmic binding protein-like II"/>
    <property type="match status" value="1"/>
</dbReference>
<name>A0A2S9MQ93_9BURK</name>
<gene>
    <name evidence="1" type="ORF">C6Q15_13640</name>
</gene>
<sequence length="324" mass="35555">MLIRKVPLKIAIAEYPHTAAIRNGSIPIEGVQAEFVTVKPQIGAFRRMVRDVEFDVCELAPTTYLIARAFGAPFVALPVFVTRTFHHGGLLVRPDANVRTPKDLEGKKVGVRAYSVTTGVWTRQVLIDEYGVDVSKVTWVVDDEEHVTQLKLPPNVVHAANGTSLADMMASGELAAGFAAAAGIGRTGNPTGGWKEVEADYPELFPNARELEADYYARTGIYPMHGTIVVKDAVLAEHPWIAKSLYDAFAQAKKEWLARLDAGEVAGPSDNKYLRMREIVGHDPLPYGLHDNIKTIEALEATAFKQGLTPRHMSIDELFVDPQA</sequence>